<evidence type="ECO:0000256" key="2">
    <source>
        <dbReference type="PROSITE-ProRule" id="PRU00124"/>
    </source>
</evidence>
<keyword evidence="1 2" id="KW-1015">Disulfide bond</keyword>
<dbReference type="GO" id="GO:0008061">
    <property type="term" value="F:chitin binding"/>
    <property type="evidence" value="ECO:0007669"/>
    <property type="project" value="InterPro"/>
</dbReference>
<dbReference type="PROSITE" id="PS50940">
    <property type="entry name" value="CHIT_BIND_II"/>
    <property type="match status" value="1"/>
</dbReference>
<dbReference type="OrthoDB" id="10037824at2759"/>
<dbReference type="Pfam" id="PF01522">
    <property type="entry name" value="Polysacc_deac_1"/>
    <property type="match status" value="1"/>
</dbReference>
<dbReference type="SUPFAM" id="SSF88713">
    <property type="entry name" value="Glycoside hydrolase/deacetylase"/>
    <property type="match status" value="1"/>
</dbReference>
<dbReference type="AlphaFoldDB" id="A0A1D1UTU5"/>
<dbReference type="InterPro" id="IPR002509">
    <property type="entry name" value="NODB_dom"/>
</dbReference>
<dbReference type="InterPro" id="IPR011330">
    <property type="entry name" value="Glyco_hydro/deAcase_b/a-brl"/>
</dbReference>
<feature type="disulfide bond" evidence="2">
    <location>
        <begin position="130"/>
        <end position="148"/>
    </location>
</feature>
<dbReference type="InterPro" id="IPR002172">
    <property type="entry name" value="LDrepeatLR_classA_rpt"/>
</dbReference>
<dbReference type="GO" id="GO:0005576">
    <property type="term" value="C:extracellular region"/>
    <property type="evidence" value="ECO:0007669"/>
    <property type="project" value="InterPro"/>
</dbReference>
<dbReference type="InterPro" id="IPR002557">
    <property type="entry name" value="Chitin-bd_dom"/>
</dbReference>
<dbReference type="PROSITE" id="PS01209">
    <property type="entry name" value="LDLRA_1"/>
    <property type="match status" value="1"/>
</dbReference>
<feature type="disulfide bond" evidence="2">
    <location>
        <begin position="123"/>
        <end position="135"/>
    </location>
</feature>
<dbReference type="CDD" id="cd00112">
    <property type="entry name" value="LDLa"/>
    <property type="match status" value="1"/>
</dbReference>
<dbReference type="Gene3D" id="2.170.140.10">
    <property type="entry name" value="Chitin binding domain"/>
    <property type="match status" value="1"/>
</dbReference>
<dbReference type="Gene3D" id="4.10.400.10">
    <property type="entry name" value="Low-density Lipoprotein Receptor"/>
    <property type="match status" value="1"/>
</dbReference>
<feature type="compositionally biased region" description="Polar residues" evidence="3">
    <location>
        <begin position="552"/>
        <end position="562"/>
    </location>
</feature>
<feature type="signal peptide" evidence="4">
    <location>
        <begin position="1"/>
        <end position="21"/>
    </location>
</feature>
<dbReference type="PROSITE" id="PS50068">
    <property type="entry name" value="LDLRA_2"/>
    <property type="match status" value="1"/>
</dbReference>
<protein>
    <recommendedName>
        <fullName evidence="5">Chitin-binding type-2 domain-containing protein</fullName>
    </recommendedName>
</protein>
<dbReference type="SUPFAM" id="SSF57424">
    <property type="entry name" value="LDL receptor-like module"/>
    <property type="match status" value="1"/>
</dbReference>
<evidence type="ECO:0000256" key="3">
    <source>
        <dbReference type="SAM" id="MobiDB-lite"/>
    </source>
</evidence>
<reference evidence="6 7" key="1">
    <citation type="journal article" date="2016" name="Nat. Commun.">
        <title>Extremotolerant tardigrade genome and improved radiotolerance of human cultured cells by tardigrade-unique protein.</title>
        <authorList>
            <person name="Hashimoto T."/>
            <person name="Horikawa D.D."/>
            <person name="Saito Y."/>
            <person name="Kuwahara H."/>
            <person name="Kozuka-Hata H."/>
            <person name="Shin-I T."/>
            <person name="Minakuchi Y."/>
            <person name="Ohishi K."/>
            <person name="Motoyama A."/>
            <person name="Aizu T."/>
            <person name="Enomoto A."/>
            <person name="Kondo K."/>
            <person name="Tanaka S."/>
            <person name="Hara Y."/>
            <person name="Koshikawa S."/>
            <person name="Sagara H."/>
            <person name="Miura T."/>
            <person name="Yokobori S."/>
            <person name="Miyagawa K."/>
            <person name="Suzuki Y."/>
            <person name="Kubo T."/>
            <person name="Oyama M."/>
            <person name="Kohara Y."/>
            <person name="Fujiyama A."/>
            <person name="Arakawa K."/>
            <person name="Katayama T."/>
            <person name="Toyoda A."/>
            <person name="Kunieda T."/>
        </authorList>
    </citation>
    <scope>NUCLEOTIDE SEQUENCE [LARGE SCALE GENOMIC DNA]</scope>
    <source>
        <strain evidence="6 7">YOKOZUNA-1</strain>
    </source>
</reference>
<proteinExistence type="predicted"/>
<evidence type="ECO:0000256" key="4">
    <source>
        <dbReference type="SAM" id="SignalP"/>
    </source>
</evidence>
<keyword evidence="7" id="KW-1185">Reference proteome</keyword>
<accession>A0A1D1UTU5</accession>
<dbReference type="SUPFAM" id="SSF57625">
    <property type="entry name" value="Invertebrate chitin-binding proteins"/>
    <property type="match status" value="1"/>
</dbReference>
<dbReference type="PANTHER" id="PTHR45985:SF6">
    <property type="entry name" value="FI03450P"/>
    <property type="match status" value="1"/>
</dbReference>
<feature type="chain" id="PRO_5008897615" description="Chitin-binding type-2 domain-containing protein" evidence="4">
    <location>
        <begin position="22"/>
        <end position="603"/>
    </location>
</feature>
<comment type="caution">
    <text evidence="6">The sequence shown here is derived from an EMBL/GenBank/DDBJ whole genome shotgun (WGS) entry which is preliminary data.</text>
</comment>
<dbReference type="InterPro" id="IPR023415">
    <property type="entry name" value="LDLR_class-A_CS"/>
</dbReference>
<organism evidence="6 7">
    <name type="scientific">Ramazzottius varieornatus</name>
    <name type="common">Water bear</name>
    <name type="synonym">Tardigrade</name>
    <dbReference type="NCBI Taxonomy" id="947166"/>
    <lineage>
        <taxon>Eukaryota</taxon>
        <taxon>Metazoa</taxon>
        <taxon>Ecdysozoa</taxon>
        <taxon>Tardigrada</taxon>
        <taxon>Eutardigrada</taxon>
        <taxon>Parachela</taxon>
        <taxon>Hypsibioidea</taxon>
        <taxon>Ramazzottiidae</taxon>
        <taxon>Ramazzottius</taxon>
    </lineage>
</organism>
<dbReference type="Proteomes" id="UP000186922">
    <property type="component" value="Unassembled WGS sequence"/>
</dbReference>
<feature type="domain" description="Chitin-binding type-2" evidence="5">
    <location>
        <begin position="41"/>
        <end position="109"/>
    </location>
</feature>
<dbReference type="PANTHER" id="PTHR45985">
    <property type="match status" value="1"/>
</dbReference>
<evidence type="ECO:0000313" key="7">
    <source>
        <dbReference type="Proteomes" id="UP000186922"/>
    </source>
</evidence>
<dbReference type="STRING" id="947166.A0A1D1UTU5"/>
<keyword evidence="4" id="KW-0732">Signal</keyword>
<gene>
    <name evidence="6" type="primary">RvY_05058-1</name>
    <name evidence="6" type="synonym">RvY_05058.1</name>
    <name evidence="6" type="ORF">RvY_05058</name>
</gene>
<dbReference type="InterPro" id="IPR036055">
    <property type="entry name" value="LDL_receptor-like_sf"/>
</dbReference>
<dbReference type="EMBL" id="BDGG01000002">
    <property type="protein sequence ID" value="GAU93069.1"/>
    <property type="molecule type" value="Genomic_DNA"/>
</dbReference>
<dbReference type="GO" id="GO:0016810">
    <property type="term" value="F:hydrolase activity, acting on carbon-nitrogen (but not peptide) bonds"/>
    <property type="evidence" value="ECO:0007669"/>
    <property type="project" value="InterPro"/>
</dbReference>
<evidence type="ECO:0000256" key="1">
    <source>
        <dbReference type="ARBA" id="ARBA00023157"/>
    </source>
</evidence>
<evidence type="ECO:0000313" key="6">
    <source>
        <dbReference type="EMBL" id="GAU93069.1"/>
    </source>
</evidence>
<dbReference type="Pfam" id="PF00057">
    <property type="entry name" value="Ldl_recept_a"/>
    <property type="match status" value="1"/>
</dbReference>
<dbReference type="InterPro" id="IPR036508">
    <property type="entry name" value="Chitin-bd_dom_sf"/>
</dbReference>
<dbReference type="Gene3D" id="3.20.20.370">
    <property type="entry name" value="Glycoside hydrolase/deacetylase"/>
    <property type="match status" value="1"/>
</dbReference>
<name>A0A1D1UTU5_RAMVA</name>
<dbReference type="InterPro" id="IPR052740">
    <property type="entry name" value="CE4"/>
</dbReference>
<evidence type="ECO:0000259" key="5">
    <source>
        <dbReference type="PROSITE" id="PS50940"/>
    </source>
</evidence>
<sequence length="603" mass="67266">MWFTPGFVTAAFLQLIGHCVAPDPDPVLTRIVRQGGATVRGVPCIKDVGYYRRPIRDFDIPDPSTQCTEFFECTDVGTIKYDCGKQRRFNIFSGQCDYRKNVNESNCATTSKTGRPSLDKAGCPPGQLGCYNKDCIATEKFCDGAPDCSDGSDEAYCKIDEDPNTAPVCNKNQCKLPDCFCSTSGMDVPGDLDPKTVPQMVILSFDDAVNSNVQPIYDALFTGERKNPNGCPIRGTFYLSHQWTDYRLVQQLYKDGHDIGLHSTSHRRPENYWDSGDIGRTYVNEFITNRKISKEYAQIPSESYFQGMRVPWLRIGGNRQIQFMRNNDILFDHTISAPPGKIKYWPYTLDYRIPHKCYAANEQSCPTRRFPGTWEFVINQVNGTILDGPSKGEYFCSMMESCPSRDYDAMLTLLRDNFLAHYNTNRAPIGLFFHARWFIDEGHFPALQTWIQEVLANHTDVYFVTVYQAMNWIRNPVPLSSNIAAFECPNRTNVPDVCAAADAVCGELPPVGAGSPSGQFFTCPLKPGSSRCPQFYPWINNWRGSADGNETLPDSNPTGAYNQQQAAPPRPAPVAPVVVAQPAAPPRNSLRRVPQGAAAVANA</sequence>
<dbReference type="GO" id="GO:0005975">
    <property type="term" value="P:carbohydrate metabolic process"/>
    <property type="evidence" value="ECO:0007669"/>
    <property type="project" value="InterPro"/>
</dbReference>
<feature type="disulfide bond" evidence="2">
    <location>
        <begin position="142"/>
        <end position="157"/>
    </location>
</feature>
<feature type="region of interest" description="Disordered" evidence="3">
    <location>
        <begin position="546"/>
        <end position="603"/>
    </location>
</feature>
<dbReference type="SMART" id="SM00192">
    <property type="entry name" value="LDLa"/>
    <property type="match status" value="1"/>
</dbReference>